<keyword evidence="2" id="KW-0812">Transmembrane</keyword>
<protein>
    <recommendedName>
        <fullName evidence="5">Baseplate protein J-like domain-containing protein</fullName>
    </recommendedName>
</protein>
<evidence type="ECO:0000313" key="4">
    <source>
        <dbReference type="Proteomes" id="UP000177564"/>
    </source>
</evidence>
<dbReference type="STRING" id="1797240.A3D68_01555"/>
<evidence type="ECO:0000313" key="3">
    <source>
        <dbReference type="EMBL" id="OGC83872.1"/>
    </source>
</evidence>
<evidence type="ECO:0000256" key="2">
    <source>
        <dbReference type="SAM" id="Phobius"/>
    </source>
</evidence>
<gene>
    <name evidence="3" type="ORF">A3D68_01555</name>
</gene>
<evidence type="ECO:0008006" key="5">
    <source>
        <dbReference type="Google" id="ProtNLM"/>
    </source>
</evidence>
<reference evidence="3 4" key="1">
    <citation type="journal article" date="2016" name="Nat. Commun.">
        <title>Thousands of microbial genomes shed light on interconnected biogeochemical processes in an aquifer system.</title>
        <authorList>
            <person name="Anantharaman K."/>
            <person name="Brown C.T."/>
            <person name="Hug L.A."/>
            <person name="Sharon I."/>
            <person name="Castelle C.J."/>
            <person name="Probst A.J."/>
            <person name="Thomas B.C."/>
            <person name="Singh A."/>
            <person name="Wilkins M.J."/>
            <person name="Karaoz U."/>
            <person name="Brodie E.L."/>
            <person name="Williams K.H."/>
            <person name="Hubbard S.S."/>
            <person name="Banfield J.F."/>
        </authorList>
    </citation>
    <scope>NUCLEOTIDE SEQUENCE [LARGE SCALE GENOMIC DNA]</scope>
</reference>
<dbReference type="AlphaFoldDB" id="A0A1F4XQ62"/>
<feature type="compositionally biased region" description="Basic and acidic residues" evidence="1">
    <location>
        <begin position="1"/>
        <end position="12"/>
    </location>
</feature>
<evidence type="ECO:0000256" key="1">
    <source>
        <dbReference type="SAM" id="MobiDB-lite"/>
    </source>
</evidence>
<comment type="caution">
    <text evidence="3">The sequence shown here is derived from an EMBL/GenBank/DDBJ whole genome shotgun (WGS) entry which is preliminary data.</text>
</comment>
<dbReference type="EMBL" id="MEWU01000008">
    <property type="protein sequence ID" value="OGC83872.1"/>
    <property type="molecule type" value="Genomic_DNA"/>
</dbReference>
<organism evidence="3 4">
    <name type="scientific">Candidatus Adlerbacteria bacterium RIFCSPHIGHO2_02_FULL_52_17</name>
    <dbReference type="NCBI Taxonomy" id="1797240"/>
    <lineage>
        <taxon>Bacteria</taxon>
        <taxon>Candidatus Adleribacteriota</taxon>
    </lineage>
</organism>
<keyword evidence="2" id="KW-1133">Transmembrane helix</keyword>
<sequence>MQDMAPRNDRSIRNIPVPANHRRSAPTHDREEAYITPRRRRSRRWLWITLGVVTVSVLGGLLLSTVFAGANVVVYPRTASIETPVSLTAQPNAQSGLGYITMTISRSSTTTVPASGTQKVSRAASGIITIYNSYGVSSQRLITNTRFEAPDGKIYRVHDPVVVPGATKKADGTLNPGTISVSVFADSPGAEYNRSATRFTIPGFKGDPRYNAFYAETQAISGGFVGTEPAVAGADLARAHTELEQSLRAALESGISSQLPEGFVLIGSTLSLTFSDISQSAGTGNTATLAQTATGITAILRLTDLAAAVAQKQIDSYNGEAVGFADPSTLSIAAASTTKPVGPLDLVLSGSPTLEWQFDPAAVKAALVGKPKSSLEGIIESFKPAIASAEAKASPFWQGNFPGDAEKISVTIGQRQ</sequence>
<feature type="region of interest" description="Disordered" evidence="1">
    <location>
        <begin position="1"/>
        <end position="35"/>
    </location>
</feature>
<name>A0A1F4XQ62_9BACT</name>
<dbReference type="Proteomes" id="UP000177564">
    <property type="component" value="Unassembled WGS sequence"/>
</dbReference>
<proteinExistence type="predicted"/>
<keyword evidence="2" id="KW-0472">Membrane</keyword>
<accession>A0A1F4XQ62</accession>
<feature type="transmembrane region" description="Helical" evidence="2">
    <location>
        <begin position="45"/>
        <end position="70"/>
    </location>
</feature>